<protein>
    <recommendedName>
        <fullName evidence="4">Inorganic pyrophosphatase</fullName>
    </recommendedName>
</protein>
<dbReference type="GO" id="GO:0006796">
    <property type="term" value="P:phosphate-containing compound metabolic process"/>
    <property type="evidence" value="ECO:0007669"/>
    <property type="project" value="InterPro"/>
</dbReference>
<dbReference type="GO" id="GO:0005737">
    <property type="term" value="C:cytoplasm"/>
    <property type="evidence" value="ECO:0007669"/>
    <property type="project" value="InterPro"/>
</dbReference>
<dbReference type="EMBL" id="CP002801">
    <property type="protein sequence ID" value="AEH10792.1"/>
    <property type="molecule type" value="Genomic_DNA"/>
</dbReference>
<gene>
    <name evidence="2" type="ordered locus">FsymDg_3509</name>
</gene>
<keyword evidence="3" id="KW-1185">Reference proteome</keyword>
<dbReference type="GO" id="GO:0004427">
    <property type="term" value="F:inorganic diphosphate phosphatase activity"/>
    <property type="evidence" value="ECO:0007669"/>
    <property type="project" value="InterPro"/>
</dbReference>
<dbReference type="InterPro" id="IPR036649">
    <property type="entry name" value="Pyrophosphatase_sf"/>
</dbReference>
<feature type="region of interest" description="Disordered" evidence="1">
    <location>
        <begin position="121"/>
        <end position="144"/>
    </location>
</feature>
<dbReference type="GO" id="GO:0000287">
    <property type="term" value="F:magnesium ion binding"/>
    <property type="evidence" value="ECO:0007669"/>
    <property type="project" value="InterPro"/>
</dbReference>
<dbReference type="eggNOG" id="COG0221">
    <property type="taxonomic scope" value="Bacteria"/>
</dbReference>
<reference evidence="2 3" key="1">
    <citation type="submission" date="2011-05" db="EMBL/GenBank/DDBJ databases">
        <title>Complete sequence of chromosome of Frankia symbiont of Datisca glomerata.</title>
        <authorList>
            <consortium name="US DOE Joint Genome Institute"/>
            <person name="Lucas S."/>
            <person name="Han J."/>
            <person name="Lapidus A."/>
            <person name="Cheng J.-F."/>
            <person name="Goodwin L."/>
            <person name="Pitluck S."/>
            <person name="Peters L."/>
            <person name="Mikhailova N."/>
            <person name="Chertkov O."/>
            <person name="Teshima H."/>
            <person name="Han C."/>
            <person name="Tapia R."/>
            <person name="Land M."/>
            <person name="Hauser L."/>
            <person name="Kyrpides N."/>
            <person name="Ivanova N."/>
            <person name="Pagani I."/>
            <person name="Berry A."/>
            <person name="Pawlowski K."/>
            <person name="Persson T."/>
            <person name="Vanden Heuvel B."/>
            <person name="Benson D."/>
            <person name="Woyke T."/>
        </authorList>
    </citation>
    <scope>NUCLEOTIDE SEQUENCE [LARGE SCALE GENOMIC DNA]</scope>
    <source>
        <strain evidence="3">4085684</strain>
    </source>
</reference>
<evidence type="ECO:0000256" key="1">
    <source>
        <dbReference type="SAM" id="MobiDB-lite"/>
    </source>
</evidence>
<dbReference type="SUPFAM" id="SSF50324">
    <property type="entry name" value="Inorganic pyrophosphatase"/>
    <property type="match status" value="1"/>
</dbReference>
<dbReference type="Proteomes" id="UP000001549">
    <property type="component" value="Chromosome"/>
</dbReference>
<dbReference type="STRING" id="656024.FsymDg_3509"/>
<dbReference type="AlphaFoldDB" id="F8B2B5"/>
<evidence type="ECO:0000313" key="3">
    <source>
        <dbReference type="Proteomes" id="UP000001549"/>
    </source>
</evidence>
<dbReference type="RefSeq" id="WP_013874680.1">
    <property type="nucleotide sequence ID" value="NZ_CAAAFP010000257.1"/>
</dbReference>
<accession>F8B2B5</accession>
<dbReference type="KEGG" id="fsy:FsymDg_3509"/>
<evidence type="ECO:0000313" key="2">
    <source>
        <dbReference type="EMBL" id="AEH10792.1"/>
    </source>
</evidence>
<proteinExistence type="predicted"/>
<sequence length="144" mass="15415">MSDTFRARLFGNLDELTTTSRLVVDRPAGSRHPRVPQAVYPVDYGYLEGTVAADGAGVDVFRGSAVGAGVVGFFVTANPGKRDVEVKVLIDCTADEIERVRRLLDDLLGIGGLLVRRNLETATGSDGPTAGEKLGAQTWQQRGR</sequence>
<organism evidence="2 3">
    <name type="scientific">Candidatus Protofrankia datiscae</name>
    <dbReference type="NCBI Taxonomy" id="2716812"/>
    <lineage>
        <taxon>Bacteria</taxon>
        <taxon>Bacillati</taxon>
        <taxon>Actinomycetota</taxon>
        <taxon>Actinomycetes</taxon>
        <taxon>Frankiales</taxon>
        <taxon>Frankiaceae</taxon>
        <taxon>Protofrankia</taxon>
    </lineage>
</organism>
<dbReference type="HOGENOM" id="CLU_144823_0_0_11"/>
<name>F8B2B5_9ACTN</name>
<evidence type="ECO:0008006" key="4">
    <source>
        <dbReference type="Google" id="ProtNLM"/>
    </source>
</evidence>